<dbReference type="OrthoDB" id="1092431at2"/>
<feature type="domain" description="Cyclic nucleotide-binding" evidence="1">
    <location>
        <begin position="15"/>
        <end position="115"/>
    </location>
</feature>
<dbReference type="InterPro" id="IPR014710">
    <property type="entry name" value="RmlC-like_jellyroll"/>
</dbReference>
<reference evidence="2 3" key="1">
    <citation type="submission" date="2018-08" db="EMBL/GenBank/DDBJ databases">
        <title>The draft genome squence of Brumimicrobium sp. N62.</title>
        <authorList>
            <person name="Du Z.-J."/>
            <person name="Luo H.-R."/>
        </authorList>
    </citation>
    <scope>NUCLEOTIDE SEQUENCE [LARGE SCALE GENOMIC DNA]</scope>
    <source>
        <strain evidence="2 3">N62</strain>
    </source>
</reference>
<dbReference type="Proteomes" id="UP000257127">
    <property type="component" value="Unassembled WGS sequence"/>
</dbReference>
<sequence>MKEFSFNNYLTSNVNADEAQLKELFKHCSRKSFQKGEHISLNSAKQEYIYFVEKGLLRQYSIDEKGKEHVLQFAPEGWFLNNREMLHLNKPVEYKVEALEDTTVFNLSVELLEKLEDEIDGFSTFNKKLMTNHIRHLQYRINLLLSATAEDRYMSFINMYPNILLRVPQWMVATYLGITPESLSRVRKELASKNFNPNS</sequence>
<protein>
    <submittedName>
        <fullName evidence="2">Crp/Fnr family transcriptional regulator</fullName>
    </submittedName>
</protein>
<dbReference type="Gene3D" id="2.60.120.10">
    <property type="entry name" value="Jelly Rolls"/>
    <property type="match status" value="1"/>
</dbReference>
<dbReference type="Pfam" id="PF00027">
    <property type="entry name" value="cNMP_binding"/>
    <property type="match status" value="1"/>
</dbReference>
<dbReference type="RefSeq" id="WP_116880809.1">
    <property type="nucleotide sequence ID" value="NZ_QURB01000004.1"/>
</dbReference>
<dbReference type="InterPro" id="IPR000595">
    <property type="entry name" value="cNMP-bd_dom"/>
</dbReference>
<dbReference type="CDD" id="cd00038">
    <property type="entry name" value="CAP_ED"/>
    <property type="match status" value="1"/>
</dbReference>
<comment type="caution">
    <text evidence="2">The sequence shown here is derived from an EMBL/GenBank/DDBJ whole genome shotgun (WGS) entry which is preliminary data.</text>
</comment>
<accession>A0A3E1EXZ1</accession>
<gene>
    <name evidence="2" type="ORF">DXU93_08250</name>
</gene>
<dbReference type="InterPro" id="IPR018490">
    <property type="entry name" value="cNMP-bd_dom_sf"/>
</dbReference>
<keyword evidence="3" id="KW-1185">Reference proteome</keyword>
<dbReference type="AlphaFoldDB" id="A0A3E1EXZ1"/>
<dbReference type="SUPFAM" id="SSF51206">
    <property type="entry name" value="cAMP-binding domain-like"/>
    <property type="match status" value="1"/>
</dbReference>
<proteinExistence type="predicted"/>
<evidence type="ECO:0000313" key="3">
    <source>
        <dbReference type="Proteomes" id="UP000257127"/>
    </source>
</evidence>
<name>A0A3E1EXZ1_9FLAO</name>
<dbReference type="PROSITE" id="PS50042">
    <property type="entry name" value="CNMP_BINDING_3"/>
    <property type="match status" value="1"/>
</dbReference>
<organism evidence="2 3">
    <name type="scientific">Brumimicrobium aurantiacum</name>
    <dbReference type="NCBI Taxonomy" id="1737063"/>
    <lineage>
        <taxon>Bacteria</taxon>
        <taxon>Pseudomonadati</taxon>
        <taxon>Bacteroidota</taxon>
        <taxon>Flavobacteriia</taxon>
        <taxon>Flavobacteriales</taxon>
        <taxon>Crocinitomicaceae</taxon>
        <taxon>Brumimicrobium</taxon>
    </lineage>
</organism>
<evidence type="ECO:0000259" key="1">
    <source>
        <dbReference type="PROSITE" id="PS50042"/>
    </source>
</evidence>
<dbReference type="EMBL" id="QURB01000004">
    <property type="protein sequence ID" value="RFC54408.1"/>
    <property type="molecule type" value="Genomic_DNA"/>
</dbReference>
<evidence type="ECO:0000313" key="2">
    <source>
        <dbReference type="EMBL" id="RFC54408.1"/>
    </source>
</evidence>